<dbReference type="FunFam" id="3.30.1380.20:FF:000001">
    <property type="entry name" value="Trafficking protein particle complex subunit BET3"/>
    <property type="match status" value="1"/>
</dbReference>
<proteinExistence type="inferred from homology"/>
<dbReference type="AlphaFoldDB" id="A0A5S6QTL8"/>
<evidence type="ECO:0000256" key="6">
    <source>
        <dbReference type="ARBA" id="ARBA00022892"/>
    </source>
</evidence>
<accession>A0A5S6QTL8</accession>
<evidence type="ECO:0000256" key="1">
    <source>
        <dbReference type="ARBA" id="ARBA00004222"/>
    </source>
</evidence>
<evidence type="ECO:0000256" key="5">
    <source>
        <dbReference type="ARBA" id="ARBA00022824"/>
    </source>
</evidence>
<dbReference type="GO" id="GO:0016236">
    <property type="term" value="P:macroautophagy"/>
    <property type="evidence" value="ECO:0007669"/>
    <property type="project" value="UniProtKB-ARBA"/>
</dbReference>
<dbReference type="Gene3D" id="3.30.1380.20">
    <property type="entry name" value="Trafficking protein particle complex subunit 3"/>
    <property type="match status" value="1"/>
</dbReference>
<dbReference type="WBParaSite" id="TMUE_0000001225.1">
    <property type="protein sequence ID" value="TMUE_0000001225.1"/>
    <property type="gene ID" value="WBGene00297132"/>
</dbReference>
<keyword evidence="5" id="KW-0256">Endoplasmic reticulum</keyword>
<evidence type="ECO:0000256" key="2">
    <source>
        <dbReference type="ARBA" id="ARBA00004240"/>
    </source>
</evidence>
<name>A0A5S6QTL8_TRIMR</name>
<dbReference type="GO" id="GO:0005783">
    <property type="term" value="C:endoplasmic reticulum"/>
    <property type="evidence" value="ECO:0007669"/>
    <property type="project" value="UniProtKB-SubCell"/>
</dbReference>
<dbReference type="GO" id="GO:0030008">
    <property type="term" value="C:TRAPP complex"/>
    <property type="evidence" value="ECO:0007669"/>
    <property type="project" value="InterPro"/>
</dbReference>
<protein>
    <recommendedName>
        <fullName evidence="8">Trafficking protein particle complex subunit</fullName>
    </recommendedName>
</protein>
<comment type="function">
    <text evidence="8">May play a role in vesicular transport from endoplasmic reticulum to Golgi.</text>
</comment>
<dbReference type="PANTHER" id="PTHR13048">
    <property type="entry name" value="TRAFFICKING PROTEIN PARTICLE COMPLEX SUBUNIT 3"/>
    <property type="match status" value="1"/>
</dbReference>
<dbReference type="WBParaSite" id="TMUE_3000010746.1">
    <property type="protein sequence ID" value="TMUE_3000010746.1"/>
    <property type="gene ID" value="WBGene00285550"/>
</dbReference>
<evidence type="ECO:0000256" key="4">
    <source>
        <dbReference type="ARBA" id="ARBA00022448"/>
    </source>
</evidence>
<comment type="subcellular location">
    <subcellularLocation>
        <location evidence="2">Endoplasmic reticulum</location>
    </subcellularLocation>
    <subcellularLocation>
        <location evidence="1 8">Golgi apparatus</location>
        <location evidence="1 8">cis-Golgi network</location>
    </subcellularLocation>
</comment>
<dbReference type="InterPro" id="IPR016721">
    <property type="entry name" value="Bet3"/>
</dbReference>
<comment type="subunit">
    <text evidence="8">Homodimer.</text>
</comment>
<dbReference type="InterPro" id="IPR024096">
    <property type="entry name" value="NO_sig/Golgi_transp_ligand-bd"/>
</dbReference>
<keyword evidence="9" id="KW-1185">Reference proteome</keyword>
<evidence type="ECO:0000313" key="10">
    <source>
        <dbReference type="WBParaSite" id="TMUE_0000001225.1"/>
    </source>
</evidence>
<dbReference type="Proteomes" id="UP000046395">
    <property type="component" value="Unassembled WGS sequence"/>
</dbReference>
<evidence type="ECO:0000313" key="11">
    <source>
        <dbReference type="WBParaSite" id="TMUE_3000010746.1"/>
    </source>
</evidence>
<evidence type="ECO:0000256" key="8">
    <source>
        <dbReference type="PIRNR" id="PIRNR018293"/>
    </source>
</evidence>
<dbReference type="GO" id="GO:0005794">
    <property type="term" value="C:Golgi apparatus"/>
    <property type="evidence" value="ECO:0007669"/>
    <property type="project" value="UniProtKB-SubCell"/>
</dbReference>
<dbReference type="CDD" id="cd14942">
    <property type="entry name" value="TRAPPC3_bet3"/>
    <property type="match status" value="1"/>
</dbReference>
<sequence length="182" mass="20314">MSKQNVKSIAETKKVNSELFSMTYGALVVQLLDDFESDEEVNCQLDKIGYNIGQRIVDDFLSKNPSVGKCFDLKGVSSVLVQALKIYMGFTASVTDWSPAADEFSLVFDGNPLAEFVELPQEKHANLQYSQAICGAIRGALEMVHLEVSVRFVRDQLHDGTDNEIRVKLVRKLDDQLPVPED</sequence>
<comment type="similarity">
    <text evidence="3 8">Belongs to the TRAPP small subunits family. BET3 subfamily.</text>
</comment>
<dbReference type="InterPro" id="IPR007194">
    <property type="entry name" value="TRAPP_component"/>
</dbReference>
<dbReference type="Pfam" id="PF04051">
    <property type="entry name" value="TRAPP"/>
    <property type="match status" value="1"/>
</dbReference>
<reference evidence="9" key="1">
    <citation type="submission" date="2013-11" db="EMBL/GenBank/DDBJ databases">
        <authorList>
            <person name="Aslett M."/>
        </authorList>
    </citation>
    <scope>NUCLEOTIDE SEQUENCE [LARGE SCALE GENOMIC DNA]</scope>
    <source>
        <strain evidence="9">Edinburgh</strain>
    </source>
</reference>
<organism evidence="9 11">
    <name type="scientific">Trichuris muris</name>
    <name type="common">Mouse whipworm</name>
    <dbReference type="NCBI Taxonomy" id="70415"/>
    <lineage>
        <taxon>Eukaryota</taxon>
        <taxon>Metazoa</taxon>
        <taxon>Ecdysozoa</taxon>
        <taxon>Nematoda</taxon>
        <taxon>Enoplea</taxon>
        <taxon>Dorylaimia</taxon>
        <taxon>Trichinellida</taxon>
        <taxon>Trichuridae</taxon>
        <taxon>Trichuris</taxon>
    </lineage>
</organism>
<evidence type="ECO:0000256" key="3">
    <source>
        <dbReference type="ARBA" id="ARBA00006218"/>
    </source>
</evidence>
<keyword evidence="4 8" id="KW-0813">Transport</keyword>
<dbReference type="GO" id="GO:0048193">
    <property type="term" value="P:Golgi vesicle transport"/>
    <property type="evidence" value="ECO:0007669"/>
    <property type="project" value="InterPro"/>
</dbReference>
<dbReference type="PIRSF" id="PIRSF018293">
    <property type="entry name" value="TRAPP_I_complex_Bet3"/>
    <property type="match status" value="1"/>
</dbReference>
<reference evidence="9" key="2">
    <citation type="submission" date="2014-03" db="EMBL/GenBank/DDBJ databases">
        <title>The whipworm genome and dual-species transcriptomics of an intimate host-pathogen interaction.</title>
        <authorList>
            <person name="Foth B.J."/>
            <person name="Tsai I.J."/>
            <person name="Reid A.J."/>
            <person name="Bancroft A.J."/>
            <person name="Nichol S."/>
            <person name="Tracey A."/>
            <person name="Holroyd N."/>
            <person name="Cotton J.A."/>
            <person name="Stanley E.J."/>
            <person name="Zarowiecki M."/>
            <person name="Liu J.Z."/>
            <person name="Huckvale T."/>
            <person name="Cooper P.J."/>
            <person name="Grencis R.K."/>
            <person name="Berriman M."/>
        </authorList>
    </citation>
    <scope>NUCLEOTIDE SEQUENCE [LARGE SCALE GENOMIC DNA]</scope>
    <source>
        <strain evidence="9">Edinburgh</strain>
    </source>
</reference>
<evidence type="ECO:0000256" key="7">
    <source>
        <dbReference type="ARBA" id="ARBA00023034"/>
    </source>
</evidence>
<evidence type="ECO:0000313" key="9">
    <source>
        <dbReference type="Proteomes" id="UP000046395"/>
    </source>
</evidence>
<reference evidence="10 11" key="3">
    <citation type="submission" date="2019-12" db="UniProtKB">
        <authorList>
            <consortium name="WormBaseParasite"/>
        </authorList>
    </citation>
    <scope>IDENTIFICATION</scope>
</reference>
<keyword evidence="6 8" id="KW-0931">ER-Golgi transport</keyword>
<keyword evidence="7 8" id="KW-0333">Golgi apparatus</keyword>
<dbReference type="STRING" id="70415.A0A5S6QTL8"/>
<dbReference type="SUPFAM" id="SSF111126">
    <property type="entry name" value="Ligand-binding domain in the NO signalling and Golgi transport"/>
    <property type="match status" value="1"/>
</dbReference>